<dbReference type="InterPro" id="IPR001314">
    <property type="entry name" value="Peptidase_S1A"/>
</dbReference>
<dbReference type="PRINTS" id="PR00722">
    <property type="entry name" value="CHYMOTRYPSIN"/>
</dbReference>
<dbReference type="CDD" id="cd00190">
    <property type="entry name" value="Tryp_SPc"/>
    <property type="match status" value="1"/>
</dbReference>
<evidence type="ECO:0000256" key="17">
    <source>
        <dbReference type="PIRSR" id="PIRSR001154-1"/>
    </source>
</evidence>
<evidence type="ECO:0000259" key="22">
    <source>
        <dbReference type="PROSITE" id="PS50240"/>
    </source>
</evidence>
<evidence type="ECO:0000256" key="2">
    <source>
        <dbReference type="ARBA" id="ARBA00001946"/>
    </source>
</evidence>
<evidence type="ECO:0000256" key="16">
    <source>
        <dbReference type="ARBA" id="ARBA00029636"/>
    </source>
</evidence>
<keyword evidence="9 20" id="KW-0732">Signal</keyword>
<comment type="cofactor">
    <cofactor evidence="1">
        <name>Mn(2+)</name>
        <dbReference type="ChEBI" id="CHEBI:29035"/>
    </cofactor>
</comment>
<dbReference type="CDD" id="cd00033">
    <property type="entry name" value="CCP"/>
    <property type="match status" value="3"/>
</dbReference>
<dbReference type="GO" id="GO:0006956">
    <property type="term" value="P:complement activation"/>
    <property type="evidence" value="ECO:0007669"/>
    <property type="project" value="InterPro"/>
</dbReference>
<evidence type="ECO:0000256" key="9">
    <source>
        <dbReference type="ARBA" id="ARBA00022729"/>
    </source>
</evidence>
<dbReference type="InterPro" id="IPR002035">
    <property type="entry name" value="VWF_A"/>
</dbReference>
<feature type="domain" description="Peptidase S1" evidence="22">
    <location>
        <begin position="471"/>
        <end position="745"/>
    </location>
</feature>
<proteinExistence type="evidence at transcript level"/>
<dbReference type="SUPFAM" id="SSF53300">
    <property type="entry name" value="vWA-like"/>
    <property type="match status" value="1"/>
</dbReference>
<dbReference type="PANTHER" id="PTHR46393:SF7">
    <property type="entry name" value="COMPLEMENT C2"/>
    <property type="match status" value="1"/>
</dbReference>
<dbReference type="PROSITE" id="PS50234">
    <property type="entry name" value="VWFA"/>
    <property type="match status" value="1"/>
</dbReference>
<evidence type="ECO:0000256" key="8">
    <source>
        <dbReference type="ARBA" id="ARBA00022670"/>
    </source>
</evidence>
<dbReference type="InterPro" id="IPR035976">
    <property type="entry name" value="Sushi/SCR/CCP_sf"/>
</dbReference>
<evidence type="ECO:0000256" key="5">
    <source>
        <dbReference type="ARBA" id="ARBA00022525"/>
    </source>
</evidence>
<dbReference type="FunFam" id="2.40.10.10:FF:000068">
    <property type="entry name" value="transmembrane protease serine 2"/>
    <property type="match status" value="1"/>
</dbReference>
<dbReference type="InterPro" id="IPR018114">
    <property type="entry name" value="TRYPSIN_HIS"/>
</dbReference>
<dbReference type="SMART" id="SM00032">
    <property type="entry name" value="CCP"/>
    <property type="match status" value="3"/>
</dbReference>
<feature type="domain" description="Sushi" evidence="23">
    <location>
        <begin position="151"/>
        <end position="208"/>
    </location>
</feature>
<dbReference type="GO" id="GO:0009986">
    <property type="term" value="C:cell surface"/>
    <property type="evidence" value="ECO:0007669"/>
    <property type="project" value="UniProtKB-SubCell"/>
</dbReference>
<evidence type="ECO:0000259" key="23">
    <source>
        <dbReference type="PROSITE" id="PS50923"/>
    </source>
</evidence>
<dbReference type="Gene3D" id="2.10.70.10">
    <property type="entry name" value="Complement Module, domain 1"/>
    <property type="match status" value="3"/>
</dbReference>
<dbReference type="PROSITE" id="PS50923">
    <property type="entry name" value="SUSHI"/>
    <property type="match status" value="2"/>
</dbReference>
<dbReference type="InterPro" id="IPR011360">
    <property type="entry name" value="Compl_C2_B"/>
</dbReference>
<dbReference type="EMBL" id="JW865377">
    <property type="protein sequence ID" value="AFO97894.1"/>
    <property type="molecule type" value="mRNA"/>
</dbReference>
<dbReference type="SUPFAM" id="SSF57535">
    <property type="entry name" value="Complement control module/SCR domain"/>
    <property type="match status" value="3"/>
</dbReference>
<feature type="chain" id="PRO_5004777854" description="C3/C5 convertase" evidence="20">
    <location>
        <begin position="24"/>
        <end position="753"/>
    </location>
</feature>
<feature type="region of interest" description="Disordered" evidence="19">
    <location>
        <begin position="236"/>
        <end position="255"/>
    </location>
</feature>
<evidence type="ECO:0000256" key="1">
    <source>
        <dbReference type="ARBA" id="ARBA00001936"/>
    </source>
</evidence>
<evidence type="ECO:0000259" key="21">
    <source>
        <dbReference type="PROSITE" id="PS50234"/>
    </source>
</evidence>
<evidence type="ECO:0000256" key="7">
    <source>
        <dbReference type="ARBA" id="ARBA00022659"/>
    </source>
</evidence>
<dbReference type="InterPro" id="IPR009003">
    <property type="entry name" value="Peptidase_S1_PA"/>
</dbReference>
<keyword evidence="12" id="KW-0720">Serine protease</keyword>
<dbReference type="SMART" id="SM00020">
    <property type="entry name" value="Tryp_SPc"/>
    <property type="match status" value="1"/>
</dbReference>
<sequence length="753" mass="83237">MSALSRLLFLAVILRGAAQRVEGECDTEVSIRGGSVTFPGGGRVGSALQYRCPPGSYPFPAAQRTCRDGGRWSRMRVGRRIIHRASCKEFRCPRPVLEDGSLWPVGGPYAPGSEVAFQCADGYTLLGSPVRTCGSNGRWSGTNAICEDGTEHCRAPGVPPGGVKSGRRYGVGQWVSYRCSEGLILIGSETRSCQKDGEWTGAEPHCQHKYSTDLPDDVASYFATSFSNVLNLAQTETATETETETDRNAHTNASVGRSVTLEAGKELHVYLVLDASGSITESEFRSAVRAVITFADMISNFEVEAKYGVIAFASVPTILTDMSNADANDFESAIYNLRAVKFSDLKTEGNKGTNIKAALDEVLKMMIFQRRVREKEIDTWLAINHVIVLLTDGKSNTGGEPIRKMQQIRYFLEINKTREDHLDVYVLGLGPEADKETISKLASNKPNERHAFFLEKEQLVTVFNHMLRLTSVGDLCGFANASLEAINLTAPWHVEIHKQGDMNYRCSGSIVAKDWILTAAHCFERVSDQEPQRVSVRLGNRRSVKVSQFHRHPKYSLRSKVGDGIAEFYDYDAALVKLTNSLKFTADVRPVCLPCTWDTSRVLQMNSNHTGCSDHERNLLPPVGKISAKFVQRNTLKTAKIMAGAQERRECEESAKKASIYSNVTEVKSVVTERFLCSGGASIPIACKGDSGGPLYVQKKYRNIQVGVISWGVEDHCDRPSHADHARDFHISVFRIMPWLKEVMGDSVQFLAH</sequence>
<keyword evidence="8" id="KW-0645">Protease</keyword>
<dbReference type="PROSITE" id="PS00134">
    <property type="entry name" value="TRYPSIN_HIS"/>
    <property type="match status" value="1"/>
</dbReference>
<name>V9KIW5_CALMI</name>
<dbReference type="Pfam" id="PF00092">
    <property type="entry name" value="VWA"/>
    <property type="match status" value="1"/>
</dbReference>
<dbReference type="InterPro" id="IPR000436">
    <property type="entry name" value="Sushi_SCR_CCP_dom"/>
</dbReference>
<feature type="disulfide bond" evidence="18">
    <location>
        <begin position="179"/>
        <end position="206"/>
    </location>
</feature>
<keyword evidence="6" id="KW-0399">Innate immunity</keyword>
<keyword evidence="14 18" id="KW-1015">Disulfide bond</keyword>
<evidence type="ECO:0000256" key="18">
    <source>
        <dbReference type="PROSITE-ProRule" id="PRU00302"/>
    </source>
</evidence>
<organism evidence="24">
    <name type="scientific">Callorhinchus milii</name>
    <name type="common">Ghost shark</name>
    <dbReference type="NCBI Taxonomy" id="7868"/>
    <lineage>
        <taxon>Eukaryota</taxon>
        <taxon>Metazoa</taxon>
        <taxon>Chordata</taxon>
        <taxon>Craniata</taxon>
        <taxon>Vertebrata</taxon>
        <taxon>Chondrichthyes</taxon>
        <taxon>Holocephali</taxon>
        <taxon>Chimaeriformes</taxon>
        <taxon>Callorhinchidae</taxon>
        <taxon>Callorhinchus</taxon>
    </lineage>
</organism>
<dbReference type="InterPro" id="IPR001254">
    <property type="entry name" value="Trypsin_dom"/>
</dbReference>
<comment type="subcellular location">
    <subcellularLocation>
        <location evidence="3">Cell surface</location>
    </subcellularLocation>
    <subcellularLocation>
        <location evidence="4">Secreted</location>
    </subcellularLocation>
</comment>
<evidence type="ECO:0000256" key="3">
    <source>
        <dbReference type="ARBA" id="ARBA00004241"/>
    </source>
</evidence>
<dbReference type="GO" id="GO:0009617">
    <property type="term" value="P:response to bacterium"/>
    <property type="evidence" value="ECO:0007669"/>
    <property type="project" value="TreeGrafter"/>
</dbReference>
<dbReference type="PIRSF" id="PIRSF001154">
    <property type="entry name" value="Compl_C2_B"/>
    <property type="match status" value="1"/>
</dbReference>
<reference evidence="24" key="1">
    <citation type="journal article" date="2014" name="Nature">
        <title>Elephant shark genome provides unique insights into gnathostome evolution.</title>
        <authorList>
            <consortium name="International Elephant Shark Genome Sequencing Consortium"/>
            <person name="Venkatesh B."/>
            <person name="Lee A.P."/>
            <person name="Ravi V."/>
            <person name="Maurya A.K."/>
            <person name="Lian M.M."/>
            <person name="Swann J.B."/>
            <person name="Ohta Y."/>
            <person name="Flajnik M.F."/>
            <person name="Sutoh Y."/>
            <person name="Kasahara M."/>
            <person name="Hoon S."/>
            <person name="Gangu V."/>
            <person name="Roy S.W."/>
            <person name="Irimia M."/>
            <person name="Korzh V."/>
            <person name="Kondrychyn I."/>
            <person name="Lim Z.W."/>
            <person name="Tay B.H."/>
            <person name="Tohari S."/>
            <person name="Kong K.W."/>
            <person name="Ho S."/>
            <person name="Lorente-Galdos B."/>
            <person name="Quilez J."/>
            <person name="Marques-Bonet T."/>
            <person name="Raney B.J."/>
            <person name="Ingham P.W."/>
            <person name="Tay A."/>
            <person name="Hillier L.W."/>
            <person name="Minx P."/>
            <person name="Boehm T."/>
            <person name="Wilson R.K."/>
            <person name="Brenner S."/>
            <person name="Warren W.C."/>
        </authorList>
    </citation>
    <scope>NUCLEOTIDE SEQUENCE</scope>
    <source>
        <tissue evidence="24">Liver</tissue>
    </source>
</reference>
<keyword evidence="13" id="KW-0391">Immunity</keyword>
<dbReference type="Gene3D" id="2.40.10.10">
    <property type="entry name" value="Trypsin-like serine proteases"/>
    <property type="match status" value="2"/>
</dbReference>
<dbReference type="Gene3D" id="3.40.50.410">
    <property type="entry name" value="von Willebrand factor, type A domain"/>
    <property type="match status" value="1"/>
</dbReference>
<comment type="caution">
    <text evidence="18">Lacks conserved residue(s) required for the propagation of feature annotation.</text>
</comment>
<feature type="active site" description="Charge relay system" evidence="17">
    <location>
        <position position="691"/>
    </location>
</feature>
<dbReference type="SUPFAM" id="SSF50494">
    <property type="entry name" value="Trypsin-like serine proteases"/>
    <property type="match status" value="1"/>
</dbReference>
<dbReference type="GO" id="GO:0070062">
    <property type="term" value="C:extracellular exosome"/>
    <property type="evidence" value="ECO:0007669"/>
    <property type="project" value="TreeGrafter"/>
</dbReference>
<keyword evidence="11" id="KW-0378">Hydrolase</keyword>
<evidence type="ECO:0000313" key="24">
    <source>
        <dbReference type="EMBL" id="AFO97894.1"/>
    </source>
</evidence>
<protein>
    <recommendedName>
        <fullName evidence="16">C3/C5 convertase</fullName>
    </recommendedName>
</protein>
<dbReference type="GO" id="GO:0004252">
    <property type="term" value="F:serine-type endopeptidase activity"/>
    <property type="evidence" value="ECO:0007669"/>
    <property type="project" value="InterPro"/>
</dbReference>
<dbReference type="InterPro" id="IPR036465">
    <property type="entry name" value="vWFA_dom_sf"/>
</dbReference>
<feature type="active site" description="Charge relay system" evidence="17">
    <location>
        <position position="521"/>
    </location>
</feature>
<dbReference type="Pfam" id="PF00084">
    <property type="entry name" value="Sushi"/>
    <property type="match status" value="2"/>
</dbReference>
<dbReference type="PROSITE" id="PS50240">
    <property type="entry name" value="TRYPSIN_DOM"/>
    <property type="match status" value="1"/>
</dbReference>
<keyword evidence="10" id="KW-0677">Repeat</keyword>
<evidence type="ECO:0000256" key="10">
    <source>
        <dbReference type="ARBA" id="ARBA00022737"/>
    </source>
</evidence>
<evidence type="ECO:0000256" key="15">
    <source>
        <dbReference type="ARBA" id="ARBA00023180"/>
    </source>
</evidence>
<evidence type="ECO:0000256" key="11">
    <source>
        <dbReference type="ARBA" id="ARBA00022801"/>
    </source>
</evidence>
<evidence type="ECO:0000256" key="14">
    <source>
        <dbReference type="ARBA" id="ARBA00023157"/>
    </source>
</evidence>
<dbReference type="SMART" id="SM00327">
    <property type="entry name" value="VWA"/>
    <property type="match status" value="1"/>
</dbReference>
<keyword evidence="15" id="KW-0325">Glycoprotein</keyword>
<accession>V9KIW5</accession>
<feature type="domain" description="Sushi" evidence="23">
    <location>
        <begin position="90"/>
        <end position="148"/>
    </location>
</feature>
<evidence type="ECO:0000256" key="4">
    <source>
        <dbReference type="ARBA" id="ARBA00004613"/>
    </source>
</evidence>
<evidence type="ECO:0000256" key="13">
    <source>
        <dbReference type="ARBA" id="ARBA00022859"/>
    </source>
</evidence>
<dbReference type="Pfam" id="PF00089">
    <property type="entry name" value="Trypsin"/>
    <property type="match status" value="1"/>
</dbReference>
<dbReference type="GO" id="GO:0006508">
    <property type="term" value="P:proteolysis"/>
    <property type="evidence" value="ECO:0007669"/>
    <property type="project" value="UniProtKB-KW"/>
</dbReference>
<keyword evidence="7 18" id="KW-0768">Sushi</keyword>
<evidence type="ECO:0000256" key="20">
    <source>
        <dbReference type="SAM" id="SignalP"/>
    </source>
</evidence>
<dbReference type="GO" id="GO:0045087">
    <property type="term" value="P:innate immune response"/>
    <property type="evidence" value="ECO:0007669"/>
    <property type="project" value="UniProtKB-KW"/>
</dbReference>
<dbReference type="InterPro" id="IPR043504">
    <property type="entry name" value="Peptidase_S1_PA_chymotrypsin"/>
</dbReference>
<feature type="active site" description="Charge relay system" evidence="17">
    <location>
        <position position="572"/>
    </location>
</feature>
<dbReference type="PANTHER" id="PTHR46393">
    <property type="entry name" value="SUSHI DOMAIN-CONTAINING PROTEIN"/>
    <property type="match status" value="1"/>
</dbReference>
<evidence type="ECO:0000256" key="6">
    <source>
        <dbReference type="ARBA" id="ARBA00022588"/>
    </source>
</evidence>
<evidence type="ECO:0000256" key="12">
    <source>
        <dbReference type="ARBA" id="ARBA00022825"/>
    </source>
</evidence>
<feature type="signal peptide" evidence="20">
    <location>
        <begin position="1"/>
        <end position="23"/>
    </location>
</feature>
<dbReference type="AlphaFoldDB" id="V9KIW5"/>
<comment type="cofactor">
    <cofactor evidence="2">
        <name>Mg(2+)</name>
        <dbReference type="ChEBI" id="CHEBI:18420"/>
    </cofactor>
</comment>
<feature type="domain" description="VWFA" evidence="21">
    <location>
        <begin position="268"/>
        <end position="467"/>
    </location>
</feature>
<evidence type="ECO:0000256" key="19">
    <source>
        <dbReference type="SAM" id="MobiDB-lite"/>
    </source>
</evidence>
<feature type="disulfide bond" evidence="18">
    <location>
        <begin position="119"/>
        <end position="146"/>
    </location>
</feature>
<keyword evidence="5" id="KW-0964">Secreted</keyword>